<dbReference type="GO" id="GO:0000271">
    <property type="term" value="P:polysaccharide biosynthetic process"/>
    <property type="evidence" value="ECO:0007669"/>
    <property type="project" value="TreeGrafter"/>
</dbReference>
<dbReference type="EMBL" id="CP064942">
    <property type="protein sequence ID" value="QPH54787.1"/>
    <property type="molecule type" value="Genomic_DNA"/>
</dbReference>
<comment type="similarity">
    <text evidence="1 2">Belongs to the DegT/DnrJ/EryC1 family.</text>
</comment>
<feature type="region of interest" description="Disordered" evidence="3">
    <location>
        <begin position="1"/>
        <end position="20"/>
    </location>
</feature>
<dbReference type="Gene3D" id="3.90.1150.10">
    <property type="entry name" value="Aspartate Aminotransferase, domain 1"/>
    <property type="match status" value="1"/>
</dbReference>
<dbReference type="PANTHER" id="PTHR30244:SF34">
    <property type="entry name" value="DTDP-4-AMINO-4,6-DIDEOXYGALACTOSE TRANSAMINASE"/>
    <property type="match status" value="1"/>
</dbReference>
<evidence type="ECO:0000256" key="3">
    <source>
        <dbReference type="SAM" id="MobiDB-lite"/>
    </source>
</evidence>
<dbReference type="KEGG" id="poz:I0K15_03160"/>
<dbReference type="PANTHER" id="PTHR30244">
    <property type="entry name" value="TRANSAMINASE"/>
    <property type="match status" value="1"/>
</dbReference>
<dbReference type="Proteomes" id="UP000594800">
    <property type="component" value="Chromosome"/>
</dbReference>
<accession>A0A7S9QDW3</accession>
<reference evidence="4 5" key="1">
    <citation type="submission" date="2020-11" db="EMBL/GenBank/DDBJ databases">
        <title>Description of Pontivivens ytuae sp. nov. isolated from deep sea sediment of Mariana Trench.</title>
        <authorList>
            <person name="Wang Z."/>
            <person name="Sun Q.-L."/>
            <person name="Xu X.-D."/>
            <person name="Tang Y.-Z."/>
            <person name="Zhang J."/>
        </authorList>
    </citation>
    <scope>NUCLEOTIDE SEQUENCE [LARGE SCALE GENOMIC DNA]</scope>
    <source>
        <strain evidence="4 5">MT2928</strain>
    </source>
</reference>
<dbReference type="SUPFAM" id="SSF53383">
    <property type="entry name" value="PLP-dependent transferases"/>
    <property type="match status" value="1"/>
</dbReference>
<protein>
    <submittedName>
        <fullName evidence="4">DegT/DnrJ/EryC1/StrS family aminotransferase</fullName>
    </submittedName>
</protein>
<dbReference type="GO" id="GO:0030170">
    <property type="term" value="F:pyridoxal phosphate binding"/>
    <property type="evidence" value="ECO:0007669"/>
    <property type="project" value="TreeGrafter"/>
</dbReference>
<keyword evidence="4" id="KW-0808">Transferase</keyword>
<dbReference type="Pfam" id="PF01041">
    <property type="entry name" value="DegT_DnrJ_EryC1"/>
    <property type="match status" value="1"/>
</dbReference>
<evidence type="ECO:0000313" key="4">
    <source>
        <dbReference type="EMBL" id="QPH54787.1"/>
    </source>
</evidence>
<keyword evidence="4" id="KW-0032">Aminotransferase</keyword>
<evidence type="ECO:0000256" key="2">
    <source>
        <dbReference type="RuleBase" id="RU004508"/>
    </source>
</evidence>
<sequence length="432" mass="47860">MLQEKIRSAKPAKAHGPTLHNRADLAAFGGPPALVDTEITRWPAARKKHLEALGRVVKSGKYHRVNHPLVSKLEQELSDWSGWWTARAVGSGTSALHIGLDYYASRGPKVVTAALNWPGAVGPIAFSGLTPEFVDVDLADASIDESAAIARVGKDVGAVLVTHLFGNRVDAPRLRRASRKAGAALIDDVAQAIAVLRTNADQRPLDSDMLALSGNGAKHLGAGELGFVLTKDPELIEHVDHVSLTSSARNGERIFSPDTCGYNYRPNVFSAALARSRLKRMNDQLRERQRNCLFLWEEICELPGLKPIFDPGDPRNSFLNMPLRLEPKELDLPETPQVRDYIIKLLQAEGVPLWVWLTQPVFEYLPAFRDRWSARDFPNTQKLLDTMFYISEIAPPNGKPLMRAYADAFHKVWAVLPSLRAEIRRSIIANEG</sequence>
<dbReference type="InterPro" id="IPR015424">
    <property type="entry name" value="PyrdxlP-dep_Trfase"/>
</dbReference>
<dbReference type="InterPro" id="IPR015422">
    <property type="entry name" value="PyrdxlP-dep_Trfase_small"/>
</dbReference>
<dbReference type="InterPro" id="IPR015421">
    <property type="entry name" value="PyrdxlP-dep_Trfase_major"/>
</dbReference>
<keyword evidence="2" id="KW-0663">Pyridoxal phosphate</keyword>
<dbReference type="InterPro" id="IPR000653">
    <property type="entry name" value="DegT/StrS_aminotransferase"/>
</dbReference>
<dbReference type="GO" id="GO:0008483">
    <property type="term" value="F:transaminase activity"/>
    <property type="evidence" value="ECO:0007669"/>
    <property type="project" value="UniProtKB-KW"/>
</dbReference>
<gene>
    <name evidence="4" type="ORF">I0K15_03160</name>
</gene>
<keyword evidence="5" id="KW-1185">Reference proteome</keyword>
<dbReference type="AlphaFoldDB" id="A0A7S9QDW3"/>
<organism evidence="4 5">
    <name type="scientific">Pontivivens ytuae</name>
    <dbReference type="NCBI Taxonomy" id="2789856"/>
    <lineage>
        <taxon>Bacteria</taxon>
        <taxon>Pseudomonadati</taxon>
        <taxon>Pseudomonadota</taxon>
        <taxon>Alphaproteobacteria</taxon>
        <taxon>Rhodobacterales</taxon>
        <taxon>Paracoccaceae</taxon>
        <taxon>Pontivivens</taxon>
    </lineage>
</organism>
<proteinExistence type="inferred from homology"/>
<dbReference type="RefSeq" id="WP_196103989.1">
    <property type="nucleotide sequence ID" value="NZ_CP064942.1"/>
</dbReference>
<name>A0A7S9QDW3_9RHOB</name>
<evidence type="ECO:0000313" key="5">
    <source>
        <dbReference type="Proteomes" id="UP000594800"/>
    </source>
</evidence>
<dbReference type="Gene3D" id="3.40.640.10">
    <property type="entry name" value="Type I PLP-dependent aspartate aminotransferase-like (Major domain)"/>
    <property type="match status" value="1"/>
</dbReference>
<evidence type="ECO:0000256" key="1">
    <source>
        <dbReference type="ARBA" id="ARBA00037999"/>
    </source>
</evidence>